<dbReference type="Gene3D" id="1.20.1530.10">
    <property type="entry name" value="Na+/H+ antiporter like domain"/>
    <property type="match status" value="1"/>
</dbReference>
<dbReference type="NCBIfam" id="NF007111">
    <property type="entry name" value="PRK09560.1"/>
    <property type="match status" value="1"/>
</dbReference>
<dbReference type="Pfam" id="PF06965">
    <property type="entry name" value="Na_H_antiport_1"/>
    <property type="match status" value="1"/>
</dbReference>
<evidence type="ECO:0000313" key="8">
    <source>
        <dbReference type="EMBL" id="SEA10802.1"/>
    </source>
</evidence>
<keyword evidence="7" id="KW-0050">Antiport</keyword>
<dbReference type="AlphaFoldDB" id="A0A1H3YIQ7"/>
<keyword evidence="7" id="KW-0406">Ion transport</keyword>
<keyword evidence="2 7" id="KW-1003">Cell membrane</keyword>
<dbReference type="PANTHER" id="PTHR30341">
    <property type="entry name" value="SODIUM ION/PROTON ANTIPORTER NHAA-RELATED"/>
    <property type="match status" value="1"/>
</dbReference>
<keyword evidence="7" id="KW-0915">Sodium</keyword>
<organism evidence="8 9">
    <name type="scientific">Microbulbifer marinus</name>
    <dbReference type="NCBI Taxonomy" id="658218"/>
    <lineage>
        <taxon>Bacteria</taxon>
        <taxon>Pseudomonadati</taxon>
        <taxon>Pseudomonadota</taxon>
        <taxon>Gammaproteobacteria</taxon>
        <taxon>Cellvibrionales</taxon>
        <taxon>Microbulbiferaceae</taxon>
        <taxon>Microbulbifer</taxon>
    </lineage>
</organism>
<dbReference type="Proteomes" id="UP000198658">
    <property type="component" value="Unassembled WGS sequence"/>
</dbReference>
<keyword evidence="4 7" id="KW-1133">Transmembrane helix</keyword>
<dbReference type="OrthoDB" id="9808135at2"/>
<feature type="transmembrane region" description="Helical" evidence="7">
    <location>
        <begin position="294"/>
        <end position="318"/>
    </location>
</feature>
<dbReference type="InterPro" id="IPR023171">
    <property type="entry name" value="Na/H_antiporter_dom_sf"/>
</dbReference>
<comment type="similarity">
    <text evidence="7">Belongs to the NhaA Na(+)/H(+) (TC 2.A.33) antiporter family.</text>
</comment>
<keyword evidence="5 7" id="KW-0472">Membrane</keyword>
<dbReference type="RefSeq" id="WP_091387334.1">
    <property type="nucleotide sequence ID" value="NZ_FNQO01000002.1"/>
</dbReference>
<keyword evidence="6 7" id="KW-0739">Sodium transport</keyword>
<protein>
    <recommendedName>
        <fullName evidence="7">Na(+)/H(+) antiporter NhaA</fullName>
    </recommendedName>
    <alternativeName>
        <fullName evidence="7">Sodium/proton antiporter NhaA</fullName>
    </alternativeName>
</protein>
<sequence length="404" mass="43676">MPEPDESFIRRFFQLEAAGGILLILAAALALLMANSPLERIYALLLQTPVEISVGDFSIDKPLLLWINDGLMAVFFFLIGLELKRELIEGELSERSQVILPGVGAIGGMMVPALIYVAFNWDDPEALKGWAIPAATDIAFALGVLSLLGSRVPRSAKVFLTSLAIFDDIGAILIIAFFYTDNISLFALSMAAGCVCVLTIMKVAGVEHRRAYFVVGLVMWASLLKSGVHATLAGVVLALFIPMYTRRDPEFSPLKKLEHELLPTVTFVILPLFAFANAGVDFGNMDKGYFLHGVPLGIALGLFVGNQIGIFSLCWLGVRLGLVKLPQDMSWLVLYGIAVLCGIGFTMSLFIGSLAFEETGVDRFFDERVGILFGSILSGVVGYGVLRFALRERAGRQGGAGDNG</sequence>
<evidence type="ECO:0000256" key="1">
    <source>
        <dbReference type="ARBA" id="ARBA00004429"/>
    </source>
</evidence>
<comment type="function">
    <text evidence="7">Na(+)/H(+) antiporter that extrudes sodium in exchange for external protons.</text>
</comment>
<feature type="transmembrane region" description="Helical" evidence="7">
    <location>
        <begin position="63"/>
        <end position="83"/>
    </location>
</feature>
<gene>
    <name evidence="7" type="primary">nhaA</name>
    <name evidence="8" type="ORF">SAMN05216562_1759</name>
</gene>
<keyword evidence="3 7" id="KW-0812">Transmembrane</keyword>
<accession>A0A1H3YIQ7</accession>
<dbReference type="GO" id="GO:0015385">
    <property type="term" value="F:sodium:proton antiporter activity"/>
    <property type="evidence" value="ECO:0007669"/>
    <property type="project" value="UniProtKB-UniRule"/>
</dbReference>
<evidence type="ECO:0000256" key="7">
    <source>
        <dbReference type="HAMAP-Rule" id="MF_01844"/>
    </source>
</evidence>
<keyword evidence="9" id="KW-1185">Reference proteome</keyword>
<dbReference type="NCBIfam" id="NF007112">
    <property type="entry name" value="PRK09561.1"/>
    <property type="match status" value="1"/>
</dbReference>
<feature type="transmembrane region" description="Helical" evidence="7">
    <location>
        <begin position="98"/>
        <end position="118"/>
    </location>
</feature>
<feature type="transmembrane region" description="Helical" evidence="7">
    <location>
        <begin position="158"/>
        <end position="179"/>
    </location>
</feature>
<feature type="transmembrane region" description="Helical" evidence="7">
    <location>
        <begin position="185"/>
        <end position="204"/>
    </location>
</feature>
<feature type="transmembrane region" description="Helical" evidence="7">
    <location>
        <begin position="330"/>
        <end position="356"/>
    </location>
</feature>
<dbReference type="InterPro" id="IPR004670">
    <property type="entry name" value="NhaA"/>
</dbReference>
<feature type="transmembrane region" description="Helical" evidence="7">
    <location>
        <begin position="368"/>
        <end position="386"/>
    </location>
</feature>
<dbReference type="HAMAP" id="MF_01844">
    <property type="entry name" value="NhaA"/>
    <property type="match status" value="1"/>
</dbReference>
<evidence type="ECO:0000256" key="2">
    <source>
        <dbReference type="ARBA" id="ARBA00022475"/>
    </source>
</evidence>
<dbReference type="EMBL" id="FNQO01000002">
    <property type="protein sequence ID" value="SEA10802.1"/>
    <property type="molecule type" value="Genomic_DNA"/>
</dbReference>
<evidence type="ECO:0000256" key="4">
    <source>
        <dbReference type="ARBA" id="ARBA00022989"/>
    </source>
</evidence>
<dbReference type="PANTHER" id="PTHR30341:SF0">
    <property type="entry name" value="NA(+)_H(+) ANTIPORTER NHAA"/>
    <property type="match status" value="1"/>
</dbReference>
<evidence type="ECO:0000256" key="5">
    <source>
        <dbReference type="ARBA" id="ARBA00023136"/>
    </source>
</evidence>
<feature type="transmembrane region" description="Helical" evidence="7">
    <location>
        <begin position="12"/>
        <end position="34"/>
    </location>
</feature>
<dbReference type="STRING" id="658218.SAMN05216562_1759"/>
<comment type="catalytic activity">
    <reaction evidence="7">
        <text>Na(+)(in) + 2 H(+)(out) = Na(+)(out) + 2 H(+)(in)</text>
        <dbReference type="Rhea" id="RHEA:29251"/>
        <dbReference type="ChEBI" id="CHEBI:15378"/>
        <dbReference type="ChEBI" id="CHEBI:29101"/>
    </reaction>
</comment>
<feature type="transmembrane region" description="Helical" evidence="7">
    <location>
        <begin position="130"/>
        <end position="149"/>
    </location>
</feature>
<keyword evidence="7" id="KW-0813">Transport</keyword>
<name>A0A1H3YIQ7_9GAMM</name>
<evidence type="ECO:0000256" key="6">
    <source>
        <dbReference type="ARBA" id="ARBA00023201"/>
    </source>
</evidence>
<evidence type="ECO:0000256" key="3">
    <source>
        <dbReference type="ARBA" id="ARBA00022692"/>
    </source>
</evidence>
<comment type="subcellular location">
    <subcellularLocation>
        <location evidence="1">Cell inner membrane</location>
        <topology evidence="1">Multi-pass membrane protein</topology>
    </subcellularLocation>
    <subcellularLocation>
        <location evidence="7">Cell membrane</location>
        <topology evidence="7">Multi-pass membrane protein</topology>
    </subcellularLocation>
</comment>
<reference evidence="9" key="1">
    <citation type="submission" date="2016-10" db="EMBL/GenBank/DDBJ databases">
        <authorList>
            <person name="Varghese N."/>
            <person name="Submissions S."/>
        </authorList>
    </citation>
    <scope>NUCLEOTIDE SEQUENCE [LARGE SCALE GENOMIC DNA]</scope>
    <source>
        <strain evidence="9">CGMCC 1.10657</strain>
    </source>
</reference>
<proteinExistence type="inferred from homology"/>
<dbReference type="GO" id="GO:0005886">
    <property type="term" value="C:plasma membrane"/>
    <property type="evidence" value="ECO:0007669"/>
    <property type="project" value="UniProtKB-SubCell"/>
</dbReference>
<dbReference type="GO" id="GO:0006885">
    <property type="term" value="P:regulation of pH"/>
    <property type="evidence" value="ECO:0007669"/>
    <property type="project" value="UniProtKB-UniRule"/>
</dbReference>
<dbReference type="NCBIfam" id="TIGR00773">
    <property type="entry name" value="NhaA"/>
    <property type="match status" value="1"/>
</dbReference>
<evidence type="ECO:0000313" key="9">
    <source>
        <dbReference type="Proteomes" id="UP000198658"/>
    </source>
</evidence>
<feature type="transmembrane region" description="Helical" evidence="7">
    <location>
        <begin position="211"/>
        <end position="241"/>
    </location>
</feature>